<name>A0A3M7SVN9_BRAPC</name>
<reference evidence="6 7" key="1">
    <citation type="journal article" date="2018" name="Sci. Rep.">
        <title>Genomic signatures of local adaptation to the degree of environmental predictability in rotifers.</title>
        <authorList>
            <person name="Franch-Gras L."/>
            <person name="Hahn C."/>
            <person name="Garcia-Roger E.M."/>
            <person name="Carmona M.J."/>
            <person name="Serra M."/>
            <person name="Gomez A."/>
        </authorList>
    </citation>
    <scope>NUCLEOTIDE SEQUENCE [LARGE SCALE GENOMIC DNA]</scope>
    <source>
        <strain evidence="6">HYR1</strain>
    </source>
</reference>
<dbReference type="Pfam" id="PF12926">
    <property type="entry name" value="MOZART2"/>
    <property type="match status" value="1"/>
</dbReference>
<dbReference type="InterPro" id="IPR024332">
    <property type="entry name" value="MOZART2"/>
</dbReference>
<dbReference type="GO" id="GO:0005819">
    <property type="term" value="C:spindle"/>
    <property type="evidence" value="ECO:0007669"/>
    <property type="project" value="UniProtKB-SubCell"/>
</dbReference>
<dbReference type="Proteomes" id="UP000276133">
    <property type="component" value="Unassembled WGS sequence"/>
</dbReference>
<evidence type="ECO:0000256" key="3">
    <source>
        <dbReference type="ARBA" id="ARBA00007286"/>
    </source>
</evidence>
<gene>
    <name evidence="6" type="ORF">BpHYR1_034367</name>
</gene>
<keyword evidence="5" id="KW-0206">Cytoskeleton</keyword>
<sequence length="60" mass="6863">MSLSQDESELLWFAQSAGFDMDPEIFKVIIDLIRLNVNLTSLAKIFIKLPKPNQNEPKSK</sequence>
<dbReference type="OrthoDB" id="10064769at2759"/>
<evidence type="ECO:0000256" key="1">
    <source>
        <dbReference type="ARBA" id="ARBA00004186"/>
    </source>
</evidence>
<organism evidence="6 7">
    <name type="scientific">Brachionus plicatilis</name>
    <name type="common">Marine rotifer</name>
    <name type="synonym">Brachionus muelleri</name>
    <dbReference type="NCBI Taxonomy" id="10195"/>
    <lineage>
        <taxon>Eukaryota</taxon>
        <taxon>Metazoa</taxon>
        <taxon>Spiralia</taxon>
        <taxon>Gnathifera</taxon>
        <taxon>Rotifera</taxon>
        <taxon>Eurotatoria</taxon>
        <taxon>Monogononta</taxon>
        <taxon>Pseudotrocha</taxon>
        <taxon>Ploima</taxon>
        <taxon>Brachionidae</taxon>
        <taxon>Brachionus</taxon>
    </lineage>
</organism>
<dbReference type="EMBL" id="REGN01000703">
    <property type="protein sequence ID" value="RNA39772.1"/>
    <property type="molecule type" value="Genomic_DNA"/>
</dbReference>
<comment type="similarity">
    <text evidence="3">Belongs to the MOZART2 family.</text>
</comment>
<evidence type="ECO:0008006" key="8">
    <source>
        <dbReference type="Google" id="ProtNLM"/>
    </source>
</evidence>
<protein>
    <recommendedName>
        <fullName evidence="8">Mitotic-spindle organizing 1</fullName>
    </recommendedName>
</protein>
<evidence type="ECO:0000256" key="4">
    <source>
        <dbReference type="ARBA" id="ARBA00022490"/>
    </source>
</evidence>
<accession>A0A3M7SVN9</accession>
<evidence type="ECO:0000313" key="6">
    <source>
        <dbReference type="EMBL" id="RNA39772.1"/>
    </source>
</evidence>
<dbReference type="AlphaFoldDB" id="A0A3M7SVN9"/>
<keyword evidence="7" id="KW-1185">Reference proteome</keyword>
<comment type="subcellular location">
    <subcellularLocation>
        <location evidence="2">Cytoplasm</location>
        <location evidence="2">Cytoskeleton</location>
        <location evidence="2">Microtubule organizing center</location>
        <location evidence="2">Centrosome</location>
    </subcellularLocation>
    <subcellularLocation>
        <location evidence="1">Cytoplasm</location>
        <location evidence="1">Cytoskeleton</location>
        <location evidence="1">Spindle</location>
    </subcellularLocation>
</comment>
<evidence type="ECO:0000256" key="2">
    <source>
        <dbReference type="ARBA" id="ARBA00004300"/>
    </source>
</evidence>
<comment type="caution">
    <text evidence="6">The sequence shown here is derived from an EMBL/GenBank/DDBJ whole genome shotgun (WGS) entry which is preliminary data.</text>
</comment>
<proteinExistence type="inferred from homology"/>
<keyword evidence="4" id="KW-0963">Cytoplasm</keyword>
<dbReference type="GO" id="GO:0005813">
    <property type="term" value="C:centrosome"/>
    <property type="evidence" value="ECO:0007669"/>
    <property type="project" value="UniProtKB-SubCell"/>
</dbReference>
<evidence type="ECO:0000313" key="7">
    <source>
        <dbReference type="Proteomes" id="UP000276133"/>
    </source>
</evidence>
<evidence type="ECO:0000256" key="5">
    <source>
        <dbReference type="ARBA" id="ARBA00023212"/>
    </source>
</evidence>